<feature type="transmembrane region" description="Helical" evidence="6">
    <location>
        <begin position="361"/>
        <end position="384"/>
    </location>
</feature>
<feature type="transmembrane region" description="Helical" evidence="6">
    <location>
        <begin position="108"/>
        <end position="130"/>
    </location>
</feature>
<dbReference type="AlphaFoldDB" id="A0A858BUU6"/>
<evidence type="ECO:0000259" key="7">
    <source>
        <dbReference type="PROSITE" id="PS50850"/>
    </source>
</evidence>
<keyword evidence="4 6" id="KW-1133">Transmembrane helix</keyword>
<evidence type="ECO:0000313" key="9">
    <source>
        <dbReference type="Proteomes" id="UP000466848"/>
    </source>
</evidence>
<dbReference type="InterPro" id="IPR011701">
    <property type="entry name" value="MFS"/>
</dbReference>
<evidence type="ECO:0000256" key="2">
    <source>
        <dbReference type="ARBA" id="ARBA00022448"/>
    </source>
</evidence>
<dbReference type="CDD" id="cd06174">
    <property type="entry name" value="MFS"/>
    <property type="match status" value="1"/>
</dbReference>
<keyword evidence="3 6" id="KW-0812">Transmembrane</keyword>
<feature type="transmembrane region" description="Helical" evidence="6">
    <location>
        <begin position="298"/>
        <end position="316"/>
    </location>
</feature>
<accession>A0A858BUU6</accession>
<protein>
    <submittedName>
        <fullName evidence="8">MFS transporter</fullName>
    </submittedName>
</protein>
<dbReference type="EMBL" id="CP048649">
    <property type="protein sequence ID" value="QIB68710.1"/>
    <property type="molecule type" value="Genomic_DNA"/>
</dbReference>
<dbReference type="GO" id="GO:0022857">
    <property type="term" value="F:transmembrane transporter activity"/>
    <property type="evidence" value="ECO:0007669"/>
    <property type="project" value="InterPro"/>
</dbReference>
<feature type="transmembrane region" description="Helical" evidence="6">
    <location>
        <begin position="219"/>
        <end position="237"/>
    </location>
</feature>
<evidence type="ECO:0000256" key="3">
    <source>
        <dbReference type="ARBA" id="ARBA00022692"/>
    </source>
</evidence>
<evidence type="ECO:0000256" key="1">
    <source>
        <dbReference type="ARBA" id="ARBA00004651"/>
    </source>
</evidence>
<keyword evidence="5 6" id="KW-0472">Membrane</keyword>
<dbReference type="PANTHER" id="PTHR42718:SF9">
    <property type="entry name" value="MAJOR FACILITATOR SUPERFAMILY MULTIDRUG TRANSPORTER MFSC"/>
    <property type="match status" value="1"/>
</dbReference>
<dbReference type="SUPFAM" id="SSF103473">
    <property type="entry name" value="MFS general substrate transporter"/>
    <property type="match status" value="1"/>
</dbReference>
<keyword evidence="2" id="KW-0813">Transport</keyword>
<reference evidence="8 9" key="1">
    <citation type="submission" date="2020-02" db="EMBL/GenBank/DDBJ databases">
        <authorList>
            <person name="Kim Y.B."/>
            <person name="Roh S.W."/>
        </authorList>
    </citation>
    <scope>NUCLEOTIDE SEQUENCE [LARGE SCALE GENOMIC DNA]</scope>
    <source>
        <strain evidence="8 9">DSM 103574</strain>
    </source>
</reference>
<gene>
    <name evidence="8" type="ORF">Ami103574_04965</name>
</gene>
<feature type="transmembrane region" description="Helical" evidence="6">
    <location>
        <begin position="328"/>
        <end position="349"/>
    </location>
</feature>
<proteinExistence type="predicted"/>
<feature type="transmembrane region" description="Helical" evidence="6">
    <location>
        <begin position="54"/>
        <end position="75"/>
    </location>
</feature>
<evidence type="ECO:0000256" key="5">
    <source>
        <dbReference type="ARBA" id="ARBA00023136"/>
    </source>
</evidence>
<dbReference type="InterPro" id="IPR020846">
    <property type="entry name" value="MFS_dom"/>
</dbReference>
<dbReference type="PANTHER" id="PTHR42718">
    <property type="entry name" value="MAJOR FACILITATOR SUPERFAMILY MULTIDRUG TRANSPORTER MFSC"/>
    <property type="match status" value="1"/>
</dbReference>
<comment type="subcellular location">
    <subcellularLocation>
        <location evidence="1">Cell membrane</location>
        <topology evidence="1">Multi-pass membrane protein</topology>
    </subcellularLocation>
</comment>
<keyword evidence="9" id="KW-1185">Reference proteome</keyword>
<dbReference type="PROSITE" id="PS50850">
    <property type="entry name" value="MFS"/>
    <property type="match status" value="1"/>
</dbReference>
<feature type="transmembrane region" description="Helical" evidence="6">
    <location>
        <begin position="390"/>
        <end position="411"/>
    </location>
</feature>
<feature type="transmembrane region" description="Helical" evidence="6">
    <location>
        <begin position="82"/>
        <end position="102"/>
    </location>
</feature>
<feature type="transmembrane region" description="Helical" evidence="6">
    <location>
        <begin position="142"/>
        <end position="164"/>
    </location>
</feature>
<dbReference type="GO" id="GO:0005886">
    <property type="term" value="C:plasma membrane"/>
    <property type="evidence" value="ECO:0007669"/>
    <property type="project" value="UniProtKB-SubCell"/>
</dbReference>
<dbReference type="Proteomes" id="UP000466848">
    <property type="component" value="Chromosome"/>
</dbReference>
<sequence length="437" mass="47183">MAETTENLQYPRFRWFALFAMVIVTASTSSILIAPAPLIPTIFAAQNWDPGVTTAVTMLTFQICVCIFAFLGGFLIDKLGPVKIWIISLAIIILGCILVPLIGGTIHGLLVCRILHGMGTGPIMAQIIAFSAQRFPYEERTLVAAFQGFSVSTGIAIGLVFSPLMLRAAGGNWQTALMYDALIPIIAMIFAFIVFFGPQPPAREEKPNLNKTGGKSSDLTKALLGSTFWMLLIMMFLDSWCQQAWLNIASPFYASPVPMGLGLDPLDAGSKLAFGSYAMMAGTLLTPFITTKIFKGNFKALITAGLLISAAGMLYVRHLSADSGTWLVLVPIIVIFFSSFVNPNVVGFIARNYPDTITGRLGGFINAAGPGGAAIGVAIGSWLLSKYESFMPNMTVLTVLFVVAAMAIWFVKPPKGFEEHLNSIAEQEKENQEKIAN</sequence>
<dbReference type="RefSeq" id="WP_163065573.1">
    <property type="nucleotide sequence ID" value="NZ_CP048649.1"/>
</dbReference>
<feature type="domain" description="Major facilitator superfamily (MFS) profile" evidence="7">
    <location>
        <begin position="13"/>
        <end position="416"/>
    </location>
</feature>
<dbReference type="InterPro" id="IPR036259">
    <property type="entry name" value="MFS_trans_sf"/>
</dbReference>
<organism evidence="8 9">
    <name type="scientific">Aminipila butyrica</name>
    <dbReference type="NCBI Taxonomy" id="433296"/>
    <lineage>
        <taxon>Bacteria</taxon>
        <taxon>Bacillati</taxon>
        <taxon>Bacillota</taxon>
        <taxon>Clostridia</taxon>
        <taxon>Peptostreptococcales</taxon>
        <taxon>Anaerovoracaceae</taxon>
        <taxon>Aminipila</taxon>
    </lineage>
</organism>
<dbReference type="Gene3D" id="1.20.1250.20">
    <property type="entry name" value="MFS general substrate transporter like domains"/>
    <property type="match status" value="2"/>
</dbReference>
<feature type="transmembrane region" description="Helical" evidence="6">
    <location>
        <begin position="176"/>
        <end position="198"/>
    </location>
</feature>
<feature type="transmembrane region" description="Helical" evidence="6">
    <location>
        <begin position="12"/>
        <end position="34"/>
    </location>
</feature>
<name>A0A858BUU6_9FIRM</name>
<dbReference type="Pfam" id="PF07690">
    <property type="entry name" value="MFS_1"/>
    <property type="match status" value="1"/>
</dbReference>
<evidence type="ECO:0000313" key="8">
    <source>
        <dbReference type="EMBL" id="QIB68710.1"/>
    </source>
</evidence>
<evidence type="ECO:0000256" key="6">
    <source>
        <dbReference type="SAM" id="Phobius"/>
    </source>
</evidence>
<feature type="transmembrane region" description="Helical" evidence="6">
    <location>
        <begin position="272"/>
        <end position="291"/>
    </location>
</feature>
<dbReference type="KEGG" id="abut:Ami103574_04965"/>
<evidence type="ECO:0000256" key="4">
    <source>
        <dbReference type="ARBA" id="ARBA00022989"/>
    </source>
</evidence>